<sequence length="401" mass="43947">MTLGHLISGAQNAVKSAVGTVREHVFPWSRRAPEPPPPPPSRWGPVQLRVAIGAAAVAGAIATVATASHVSTLLERRRRRRLIHLCEDRETELFLFILPRAPWAPSLSPSCTRVEAVLRANGIPYKAIETIDPYGAPHGELPFLIYKRQRVDQLPRMMDFIAGEFDLTMDDALTRDQRAVGAALRRTVEYSMERFLYRVAFIDHPSLALTQLVRALHISRLHARLAVRGYANKLRQRLALTSYGALVREQYENEFLQDCEALEAQIAHKRYLFSDTTMTSYDCAVFSLLVPFAYMGRHTTLSPAYAAVSESAVLMAYVTRISRRLFSDLNTTFDAVGTSSDAHDVSDEEKEKLRDGGGDGVADAAGHAASTPPASPPPAPAVGSPGAVGRTTPAKRPLAAK</sequence>
<comment type="caution">
    <text evidence="3">The sequence shown here is derived from an EMBL/GenBank/DDBJ whole genome shotgun (WGS) entry which is preliminary data.</text>
</comment>
<feature type="domain" description="Thioredoxin-like fold" evidence="2">
    <location>
        <begin position="109"/>
        <end position="200"/>
    </location>
</feature>
<dbReference type="CDD" id="cd03054">
    <property type="entry name" value="GST_N_Metaxin"/>
    <property type="match status" value="1"/>
</dbReference>
<gene>
    <name evidence="3" type="ORF">NESM_000486300</name>
</gene>
<dbReference type="PANTHER" id="PTHR12289:SF41">
    <property type="entry name" value="FAILED AXON CONNECTIONS-RELATED"/>
    <property type="match status" value="1"/>
</dbReference>
<dbReference type="Proteomes" id="UP001430356">
    <property type="component" value="Unassembled WGS sequence"/>
</dbReference>
<dbReference type="InterPro" id="IPR012336">
    <property type="entry name" value="Thioredoxin-like_fold"/>
</dbReference>
<dbReference type="GO" id="GO:0005737">
    <property type="term" value="C:cytoplasm"/>
    <property type="evidence" value="ECO:0007669"/>
    <property type="project" value="TreeGrafter"/>
</dbReference>
<dbReference type="AlphaFoldDB" id="A0AAW0EQ37"/>
<dbReference type="CDD" id="cd03193">
    <property type="entry name" value="GST_C_Metaxin"/>
    <property type="match status" value="1"/>
</dbReference>
<dbReference type="Pfam" id="PF17172">
    <property type="entry name" value="GST_N_4"/>
    <property type="match status" value="1"/>
</dbReference>
<feature type="compositionally biased region" description="Basic and acidic residues" evidence="1">
    <location>
        <begin position="341"/>
        <end position="357"/>
    </location>
</feature>
<dbReference type="EMBL" id="JAECZO010000057">
    <property type="protein sequence ID" value="KAK7195577.1"/>
    <property type="molecule type" value="Genomic_DNA"/>
</dbReference>
<dbReference type="InterPro" id="IPR050931">
    <property type="entry name" value="Mito_Protein_Transport_Metaxin"/>
</dbReference>
<protein>
    <submittedName>
        <fullName evidence="3">Glutathione S-transferase, C-terminal domain containing protein</fullName>
    </submittedName>
</protein>
<evidence type="ECO:0000256" key="1">
    <source>
        <dbReference type="SAM" id="MobiDB-lite"/>
    </source>
</evidence>
<evidence type="ECO:0000313" key="4">
    <source>
        <dbReference type="Proteomes" id="UP001430356"/>
    </source>
</evidence>
<evidence type="ECO:0000313" key="3">
    <source>
        <dbReference type="EMBL" id="KAK7195577.1"/>
    </source>
</evidence>
<keyword evidence="4" id="KW-1185">Reference proteome</keyword>
<evidence type="ECO:0000259" key="2">
    <source>
        <dbReference type="Pfam" id="PF17172"/>
    </source>
</evidence>
<feature type="compositionally biased region" description="Low complexity" evidence="1">
    <location>
        <begin position="361"/>
        <end position="372"/>
    </location>
</feature>
<feature type="region of interest" description="Disordered" evidence="1">
    <location>
        <begin position="337"/>
        <end position="401"/>
    </location>
</feature>
<proteinExistence type="predicted"/>
<name>A0AAW0EQ37_9TRYP</name>
<accession>A0AAW0EQ37</accession>
<reference evidence="3 4" key="1">
    <citation type="journal article" date="2021" name="MBio">
        <title>A New Model Trypanosomatid, Novymonas esmeraldas: Genomic Perception of Its 'Candidatus Pandoraea novymonadis' Endosymbiont.</title>
        <authorList>
            <person name="Zakharova A."/>
            <person name="Saura A."/>
            <person name="Butenko A."/>
            <person name="Podesvova L."/>
            <person name="Warmusova S."/>
            <person name="Kostygov A.Y."/>
            <person name="Nenarokova A."/>
            <person name="Lukes J."/>
            <person name="Opperdoes F.R."/>
            <person name="Yurchenko V."/>
        </authorList>
    </citation>
    <scope>NUCLEOTIDE SEQUENCE [LARGE SCALE GENOMIC DNA]</scope>
    <source>
        <strain evidence="3 4">E262AT.01</strain>
    </source>
</reference>
<dbReference type="PANTHER" id="PTHR12289">
    <property type="entry name" value="METAXIN RELATED"/>
    <property type="match status" value="1"/>
</dbReference>
<organism evidence="3 4">
    <name type="scientific">Novymonas esmeraldas</name>
    <dbReference type="NCBI Taxonomy" id="1808958"/>
    <lineage>
        <taxon>Eukaryota</taxon>
        <taxon>Discoba</taxon>
        <taxon>Euglenozoa</taxon>
        <taxon>Kinetoplastea</taxon>
        <taxon>Metakinetoplastina</taxon>
        <taxon>Trypanosomatida</taxon>
        <taxon>Trypanosomatidae</taxon>
        <taxon>Novymonas</taxon>
    </lineage>
</organism>